<organism evidence="2 3">
    <name type="scientific">Polyplax serrata</name>
    <name type="common">Common mouse louse</name>
    <dbReference type="NCBI Taxonomy" id="468196"/>
    <lineage>
        <taxon>Eukaryota</taxon>
        <taxon>Metazoa</taxon>
        <taxon>Ecdysozoa</taxon>
        <taxon>Arthropoda</taxon>
        <taxon>Hexapoda</taxon>
        <taxon>Insecta</taxon>
        <taxon>Pterygota</taxon>
        <taxon>Neoptera</taxon>
        <taxon>Paraneoptera</taxon>
        <taxon>Psocodea</taxon>
        <taxon>Troctomorpha</taxon>
        <taxon>Phthiraptera</taxon>
        <taxon>Anoplura</taxon>
        <taxon>Polyplacidae</taxon>
        <taxon>Polyplax</taxon>
    </lineage>
</organism>
<accession>A0ABR1B099</accession>
<proteinExistence type="predicted"/>
<evidence type="ECO:0000313" key="2">
    <source>
        <dbReference type="EMBL" id="KAK6632226.1"/>
    </source>
</evidence>
<protein>
    <submittedName>
        <fullName evidence="2">Uncharacterized protein</fullName>
    </submittedName>
</protein>
<dbReference type="EMBL" id="JAWJWF010000005">
    <property type="protein sequence ID" value="KAK6632226.1"/>
    <property type="molecule type" value="Genomic_DNA"/>
</dbReference>
<name>A0ABR1B099_POLSC</name>
<reference evidence="2 3" key="1">
    <citation type="submission" date="2023-09" db="EMBL/GenBank/DDBJ databases">
        <title>Genomes of two closely related lineages of the louse Polyplax serrata with different host specificities.</title>
        <authorList>
            <person name="Martinu J."/>
            <person name="Tarabai H."/>
            <person name="Stefka J."/>
            <person name="Hypsa V."/>
        </authorList>
    </citation>
    <scope>NUCLEOTIDE SEQUENCE [LARGE SCALE GENOMIC DNA]</scope>
    <source>
        <strain evidence="2">98ZLc_SE</strain>
    </source>
</reference>
<feature type="compositionally biased region" description="Basic and acidic residues" evidence="1">
    <location>
        <begin position="1"/>
        <end position="10"/>
    </location>
</feature>
<keyword evidence="3" id="KW-1185">Reference proteome</keyword>
<feature type="compositionally biased region" description="Basic residues" evidence="1">
    <location>
        <begin position="24"/>
        <end position="42"/>
    </location>
</feature>
<comment type="caution">
    <text evidence="2">The sequence shown here is derived from an EMBL/GenBank/DDBJ whole genome shotgun (WGS) entry which is preliminary data.</text>
</comment>
<evidence type="ECO:0000256" key="1">
    <source>
        <dbReference type="SAM" id="MobiDB-lite"/>
    </source>
</evidence>
<dbReference type="Proteomes" id="UP001359485">
    <property type="component" value="Unassembled WGS sequence"/>
</dbReference>
<gene>
    <name evidence="2" type="ORF">RUM44_007257</name>
</gene>
<sequence>MVERFHRGAEEQSIGSWDRDTGNGKKKKETPKGSKKTKKKMAGKAICKMGVKLRSKDLGNRRFDRKEQFGDNPRFGSFDSIPEVTNEIKSTVVRVRWQV</sequence>
<feature type="region of interest" description="Disordered" evidence="1">
    <location>
        <begin position="1"/>
        <end position="43"/>
    </location>
</feature>
<evidence type="ECO:0000313" key="3">
    <source>
        <dbReference type="Proteomes" id="UP001359485"/>
    </source>
</evidence>